<accession>A0A0S4KTN5</accession>
<proteinExistence type="predicted"/>
<evidence type="ECO:0000313" key="2">
    <source>
        <dbReference type="Proteomes" id="UP000066284"/>
    </source>
</evidence>
<dbReference type="AlphaFoldDB" id="A0A0S4KTN5"/>
<dbReference type="KEGG" id="nio:NITINOP_2853"/>
<dbReference type="STRING" id="1715989.NITINOP_2853"/>
<reference evidence="2" key="1">
    <citation type="submission" date="2015-09" db="EMBL/GenBank/DDBJ databases">
        <authorList>
            <person name="Daims H."/>
        </authorList>
    </citation>
    <scope>NUCLEOTIDE SEQUENCE [LARGE SCALE GENOMIC DNA]</scope>
</reference>
<dbReference type="EMBL" id="LN885086">
    <property type="protein sequence ID" value="CUQ67825.1"/>
    <property type="molecule type" value="Genomic_DNA"/>
</dbReference>
<dbReference type="Proteomes" id="UP000066284">
    <property type="component" value="Chromosome 1"/>
</dbReference>
<organism evidence="1 2">
    <name type="scientific">Candidatus Nitrospira inopinata</name>
    <dbReference type="NCBI Taxonomy" id="1715989"/>
    <lineage>
        <taxon>Bacteria</taxon>
        <taxon>Pseudomonadati</taxon>
        <taxon>Nitrospirota</taxon>
        <taxon>Nitrospiria</taxon>
        <taxon>Nitrospirales</taxon>
        <taxon>Nitrospiraceae</taxon>
        <taxon>Nitrospira</taxon>
    </lineage>
</organism>
<protein>
    <submittedName>
        <fullName evidence="1">Uncharacterized protein</fullName>
    </submittedName>
</protein>
<gene>
    <name evidence="1" type="ORF">NITINOP_2853</name>
</gene>
<name>A0A0S4KTN5_9BACT</name>
<evidence type="ECO:0000313" key="1">
    <source>
        <dbReference type="EMBL" id="CUQ67825.1"/>
    </source>
</evidence>
<keyword evidence="2" id="KW-1185">Reference proteome</keyword>
<sequence length="37" mass="4092">MRRKNEMLATTLREQQAEAAKLDAAIAKNLEELGYGG</sequence>